<dbReference type="PANTHER" id="PTHR31760:SF0">
    <property type="entry name" value="S-ADENOSYL-L-METHIONINE-DEPENDENT METHYLTRANSFERASES SUPERFAMILY PROTEIN"/>
    <property type="match status" value="1"/>
</dbReference>
<reference evidence="7 8" key="1">
    <citation type="submission" date="2016-11" db="EMBL/GenBank/DDBJ databases">
        <authorList>
            <person name="Jaros S."/>
            <person name="Januszkiewicz K."/>
            <person name="Wedrychowicz H."/>
        </authorList>
    </citation>
    <scope>NUCLEOTIDE SEQUENCE [LARGE SCALE GENOMIC DNA]</scope>
    <source>
        <strain evidence="7 8">DSM 10068</strain>
    </source>
</reference>
<sequence>MPMRNILIQGAQQYGLTLSEEDAAAFYRYYEFLEEKNRVMNLTAISGEKDVAELHFLDSLALLTLDSFAGKSVIDIGSGAGFPGLPMKLAQRSIKLTLLDAQQKRVAFLDELCALLELPDVACLHVRAEEAALTGLRDSYDMAVSRAVAGLSMLCELCLPFVKPGGLFIAMKSADSDAELRGAENALKLLGGALERVADYTIPGTDVAHRAVMIRKTSPTPTAYPRRFAKIQKSPL</sequence>
<comment type="subcellular location">
    <subcellularLocation>
        <location evidence="6">Cytoplasm</location>
    </subcellularLocation>
</comment>
<keyword evidence="2 6" id="KW-0698">rRNA processing</keyword>
<evidence type="ECO:0000256" key="5">
    <source>
        <dbReference type="ARBA" id="ARBA00022691"/>
    </source>
</evidence>
<dbReference type="GO" id="GO:0005829">
    <property type="term" value="C:cytosol"/>
    <property type="evidence" value="ECO:0007669"/>
    <property type="project" value="TreeGrafter"/>
</dbReference>
<evidence type="ECO:0000256" key="2">
    <source>
        <dbReference type="ARBA" id="ARBA00022552"/>
    </source>
</evidence>
<keyword evidence="8" id="KW-1185">Reference proteome</keyword>
<dbReference type="SUPFAM" id="SSF53335">
    <property type="entry name" value="S-adenosyl-L-methionine-dependent methyltransferases"/>
    <property type="match status" value="1"/>
</dbReference>
<evidence type="ECO:0000313" key="7">
    <source>
        <dbReference type="EMBL" id="SHH79066.1"/>
    </source>
</evidence>
<dbReference type="Proteomes" id="UP000183995">
    <property type="component" value="Unassembled WGS sequence"/>
</dbReference>
<organism evidence="7 8">
    <name type="scientific">Sporobacter termitidis DSM 10068</name>
    <dbReference type="NCBI Taxonomy" id="1123282"/>
    <lineage>
        <taxon>Bacteria</taxon>
        <taxon>Bacillati</taxon>
        <taxon>Bacillota</taxon>
        <taxon>Clostridia</taxon>
        <taxon>Eubacteriales</taxon>
        <taxon>Oscillospiraceae</taxon>
        <taxon>Sporobacter</taxon>
    </lineage>
</organism>
<evidence type="ECO:0000313" key="8">
    <source>
        <dbReference type="Proteomes" id="UP000183995"/>
    </source>
</evidence>
<dbReference type="FunFam" id="3.40.50.150:FF:000041">
    <property type="entry name" value="Ribosomal RNA small subunit methyltransferase G"/>
    <property type="match status" value="1"/>
</dbReference>
<dbReference type="PANTHER" id="PTHR31760">
    <property type="entry name" value="S-ADENOSYL-L-METHIONINE-DEPENDENT METHYLTRANSFERASES SUPERFAMILY PROTEIN"/>
    <property type="match status" value="1"/>
</dbReference>
<dbReference type="STRING" id="1123282.SAMN02745823_01043"/>
<gene>
    <name evidence="6" type="primary">rsmG</name>
    <name evidence="7" type="ORF">SAMN02745823_01043</name>
</gene>
<keyword evidence="1 6" id="KW-0963">Cytoplasm</keyword>
<dbReference type="AlphaFoldDB" id="A0A1M5VUY4"/>
<feature type="binding site" evidence="6">
    <location>
        <begin position="128"/>
        <end position="129"/>
    </location>
    <ligand>
        <name>S-adenosyl-L-methionine</name>
        <dbReference type="ChEBI" id="CHEBI:59789"/>
    </ligand>
</feature>
<protein>
    <recommendedName>
        <fullName evidence="6">Ribosomal RNA small subunit methyltransferase G</fullName>
        <ecNumber evidence="6">2.1.1.-</ecNumber>
    </recommendedName>
    <alternativeName>
        <fullName evidence="6">16S rRNA 7-methylguanosine methyltransferase</fullName>
        <shortName evidence="6">16S rRNA m7G methyltransferase</shortName>
    </alternativeName>
</protein>
<dbReference type="PIRSF" id="PIRSF003078">
    <property type="entry name" value="GidB"/>
    <property type="match status" value="1"/>
</dbReference>
<comment type="caution">
    <text evidence="6">Lacks conserved residue(s) required for the propagation of feature annotation.</text>
</comment>
<keyword evidence="5 6" id="KW-0949">S-adenosyl-L-methionine</keyword>
<proteinExistence type="inferred from homology"/>
<dbReference type="Pfam" id="PF02527">
    <property type="entry name" value="GidB"/>
    <property type="match status" value="1"/>
</dbReference>
<feature type="binding site" evidence="6">
    <location>
        <position position="77"/>
    </location>
    <ligand>
        <name>S-adenosyl-L-methionine</name>
        <dbReference type="ChEBI" id="CHEBI:59789"/>
    </ligand>
</feature>
<accession>A0A1M5VUY4</accession>
<name>A0A1M5VUY4_9FIRM</name>
<dbReference type="InterPro" id="IPR029063">
    <property type="entry name" value="SAM-dependent_MTases_sf"/>
</dbReference>
<dbReference type="NCBIfam" id="TIGR00138">
    <property type="entry name" value="rsmG_gidB"/>
    <property type="match status" value="1"/>
</dbReference>
<keyword evidence="4 6" id="KW-0808">Transferase</keyword>
<dbReference type="EC" id="2.1.1.-" evidence="6"/>
<evidence type="ECO:0000256" key="3">
    <source>
        <dbReference type="ARBA" id="ARBA00022603"/>
    </source>
</evidence>
<comment type="function">
    <text evidence="6">Specifically methylates the N7 position of a guanine in 16S rRNA.</text>
</comment>
<evidence type="ECO:0000256" key="6">
    <source>
        <dbReference type="HAMAP-Rule" id="MF_00074"/>
    </source>
</evidence>
<dbReference type="InterPro" id="IPR003682">
    <property type="entry name" value="rRNA_ssu_MeTfrase_G"/>
</dbReference>
<dbReference type="EMBL" id="FQXV01000002">
    <property type="protein sequence ID" value="SHH79066.1"/>
    <property type="molecule type" value="Genomic_DNA"/>
</dbReference>
<dbReference type="Gene3D" id="3.40.50.150">
    <property type="entry name" value="Vaccinia Virus protein VP39"/>
    <property type="match status" value="1"/>
</dbReference>
<evidence type="ECO:0000256" key="1">
    <source>
        <dbReference type="ARBA" id="ARBA00022490"/>
    </source>
</evidence>
<feature type="binding site" evidence="6">
    <location>
        <position position="146"/>
    </location>
    <ligand>
        <name>S-adenosyl-L-methionine</name>
        <dbReference type="ChEBI" id="CHEBI:59789"/>
    </ligand>
</feature>
<keyword evidence="3 6" id="KW-0489">Methyltransferase</keyword>
<dbReference type="HAMAP" id="MF_00074">
    <property type="entry name" value="16SrRNA_methyltr_G"/>
    <property type="match status" value="1"/>
</dbReference>
<feature type="binding site" evidence="6">
    <location>
        <position position="82"/>
    </location>
    <ligand>
        <name>S-adenosyl-L-methionine</name>
        <dbReference type="ChEBI" id="CHEBI:59789"/>
    </ligand>
</feature>
<evidence type="ECO:0000256" key="4">
    <source>
        <dbReference type="ARBA" id="ARBA00022679"/>
    </source>
</evidence>
<dbReference type="GO" id="GO:0070043">
    <property type="term" value="F:rRNA (guanine-N7-)-methyltransferase activity"/>
    <property type="evidence" value="ECO:0007669"/>
    <property type="project" value="UniProtKB-UniRule"/>
</dbReference>
<comment type="similarity">
    <text evidence="6">Belongs to the methyltransferase superfamily. RNA methyltransferase RsmG family.</text>
</comment>